<reference evidence="3" key="1">
    <citation type="submission" date="2021-03" db="EMBL/GenBank/DDBJ databases">
        <title>Roseibium sp. CAU 1637 isolated from Incheon.</title>
        <authorList>
            <person name="Kim W."/>
        </authorList>
    </citation>
    <scope>NUCLEOTIDE SEQUENCE</scope>
    <source>
        <strain evidence="3">CAU 1637</strain>
    </source>
</reference>
<organism evidence="3 4">
    <name type="scientific">Roseibium limicola</name>
    <dbReference type="NCBI Taxonomy" id="2816037"/>
    <lineage>
        <taxon>Bacteria</taxon>
        <taxon>Pseudomonadati</taxon>
        <taxon>Pseudomonadota</taxon>
        <taxon>Alphaproteobacteria</taxon>
        <taxon>Hyphomicrobiales</taxon>
        <taxon>Stappiaceae</taxon>
        <taxon>Roseibium</taxon>
    </lineage>
</organism>
<protein>
    <submittedName>
        <fullName evidence="3">Circularly permuted type 2 ATP-grasp protein</fullName>
    </submittedName>
</protein>
<feature type="domain" description="DUF403" evidence="1">
    <location>
        <begin position="521"/>
        <end position="801"/>
    </location>
</feature>
<gene>
    <name evidence="3" type="ORF">J0X15_03215</name>
</gene>
<dbReference type="EMBL" id="JAFLNF010000001">
    <property type="protein sequence ID" value="MBO0344221.1"/>
    <property type="molecule type" value="Genomic_DNA"/>
</dbReference>
<dbReference type="PANTHER" id="PTHR34595:SF2">
    <property type="entry name" value="BLR2978 PROTEIN"/>
    <property type="match status" value="1"/>
</dbReference>
<accession>A0A939ELV2</accession>
<dbReference type="Pfam" id="PF04168">
    <property type="entry name" value="Alpha-E"/>
    <property type="match status" value="1"/>
</dbReference>
<dbReference type="Gene3D" id="3.40.50.11290">
    <property type="match status" value="1"/>
</dbReference>
<comment type="caution">
    <text evidence="3">The sequence shown here is derived from an EMBL/GenBank/DDBJ whole genome shotgun (WGS) entry which is preliminary data.</text>
</comment>
<dbReference type="AlphaFoldDB" id="A0A939ELV2"/>
<proteinExistence type="predicted"/>
<dbReference type="InterPro" id="IPR025841">
    <property type="entry name" value="CP_ATPgrasp_2"/>
</dbReference>
<sequence>MNVPVSHAIDPAAFGKLLADYTPAKGSSDELLDANGHVRPVWGPFLKHLAGLSADEVAQRFARGSQYLNDAGVYFRYYEEEGTSERAWPLSHIPLLIDRDDWQTITEGLVQRADLLEEVVADLYGQNRLIADGHLPASLIAKSPEWLRPMVGVQPRTGKYLHFLAFEIGRGPDGKWWVLGDRTQAPSGAGFALENRVATAKTFSDFYAKAHVHRLAGFFRRFRETLLNLRGETDSRVAILTPGLMNDTYFEHAYIARYLGFMLLDGEDLVVSNGSLMVRTIAGLRPISVLWRRLDANWADPLELNEQSQIGTPGMVEALRGGGLTMINALGAGVLETRALLAFLPRICRHLRGEPLKLPNIATWWCGDQRTRNYVSDNFGKMTISRSLSTGLPFTIGPNDVLGGNLNSSNRADFSAWLETEQDALVGQEAVTLSTTPAYADGKLVPRPMSLRVFLARTESGWEVMSGGFARIGGSDDASALAMQSGGRAADVWILGGSPTNSETLIPKQDGPYVRSRPSLLPARAADNLFWLGRYVERAEGALRLLRAFHARVAETGEPEAPMTAAIAAHLAQLGLDLEQPIPPGLQATLNSALASASKVRDRFSIDGWLALNDLAHTLAAERARPGLDSEDATLVMGALLRKITGFSGLVHENMYRFAGWRFLSIGRALERAQVMCGLLSEFADAEAPDGALDLLLEVGDSTLSLNQRYAVTLSRDPVMDLLGLDTFNPRSILYQLKELRSHVEALPGADFNGQPSPLARATLELYAQLAVQTPDSLTSEKLEDLRGKILSLSEGLFTAYIR</sequence>
<name>A0A939ELV2_9HYPH</name>
<dbReference type="InterPro" id="IPR051680">
    <property type="entry name" value="ATP-dep_Glu-Cys_Ligase-2"/>
</dbReference>
<evidence type="ECO:0000259" key="2">
    <source>
        <dbReference type="Pfam" id="PF14403"/>
    </source>
</evidence>
<feature type="domain" description="Circularly permuted ATP-grasp type 2" evidence="2">
    <location>
        <begin position="94"/>
        <end position="472"/>
    </location>
</feature>
<evidence type="ECO:0000313" key="3">
    <source>
        <dbReference type="EMBL" id="MBO0344221.1"/>
    </source>
</evidence>
<evidence type="ECO:0000313" key="4">
    <source>
        <dbReference type="Proteomes" id="UP000664779"/>
    </source>
</evidence>
<dbReference type="Pfam" id="PF14403">
    <property type="entry name" value="CP_ATPgrasp_2"/>
    <property type="match status" value="1"/>
</dbReference>
<dbReference type="InterPro" id="IPR007296">
    <property type="entry name" value="DUF403"/>
</dbReference>
<dbReference type="Proteomes" id="UP000664779">
    <property type="component" value="Unassembled WGS sequence"/>
</dbReference>
<dbReference type="PANTHER" id="PTHR34595">
    <property type="entry name" value="BLR5612 PROTEIN"/>
    <property type="match status" value="1"/>
</dbReference>
<evidence type="ECO:0000259" key="1">
    <source>
        <dbReference type="Pfam" id="PF04168"/>
    </source>
</evidence>
<dbReference type="SUPFAM" id="SSF56059">
    <property type="entry name" value="Glutathione synthetase ATP-binding domain-like"/>
    <property type="match status" value="1"/>
</dbReference>
<keyword evidence="4" id="KW-1185">Reference proteome</keyword>